<feature type="domain" description="Disease resistance R13L4/SHOC-2-like LRR" evidence="6">
    <location>
        <begin position="524"/>
        <end position="709"/>
    </location>
</feature>
<keyword evidence="8" id="KW-1185">Reference proteome</keyword>
<dbReference type="SUPFAM" id="SSF52540">
    <property type="entry name" value="P-loop containing nucleoside triphosphate hydrolases"/>
    <property type="match status" value="1"/>
</dbReference>
<dbReference type="InterPro" id="IPR057135">
    <property type="entry name" value="At4g27190-like_LRR"/>
</dbReference>
<dbReference type="Proteomes" id="UP000593564">
    <property type="component" value="Unassembled WGS sequence"/>
</dbReference>
<dbReference type="PANTHER" id="PTHR33463">
    <property type="entry name" value="NB-ARC DOMAIN-CONTAINING PROTEIN-RELATED"/>
    <property type="match status" value="1"/>
</dbReference>
<evidence type="ECO:0000256" key="4">
    <source>
        <dbReference type="SAM" id="MobiDB-lite"/>
    </source>
</evidence>
<dbReference type="Pfam" id="PF23247">
    <property type="entry name" value="LRR_RPS2"/>
    <property type="match status" value="1"/>
</dbReference>
<evidence type="ECO:0000259" key="6">
    <source>
        <dbReference type="Pfam" id="PF23598"/>
    </source>
</evidence>
<dbReference type="Gene3D" id="3.80.10.10">
    <property type="entry name" value="Ribonuclease Inhibitor"/>
    <property type="match status" value="2"/>
</dbReference>
<dbReference type="AlphaFoldDB" id="A0A7J7HGE6"/>
<comment type="caution">
    <text evidence="7">The sequence shown here is derived from an EMBL/GenBank/DDBJ whole genome shotgun (WGS) entry which is preliminary data.</text>
</comment>
<dbReference type="InterPro" id="IPR003591">
    <property type="entry name" value="Leu-rich_rpt_typical-subtyp"/>
</dbReference>
<evidence type="ECO:0000313" key="8">
    <source>
        <dbReference type="Proteomes" id="UP000593564"/>
    </source>
</evidence>
<feature type="region of interest" description="Disordered" evidence="4">
    <location>
        <begin position="1"/>
        <end position="21"/>
    </location>
</feature>
<evidence type="ECO:0000256" key="2">
    <source>
        <dbReference type="ARBA" id="ARBA00022737"/>
    </source>
</evidence>
<dbReference type="GO" id="GO:0043531">
    <property type="term" value="F:ADP binding"/>
    <property type="evidence" value="ECO:0007669"/>
    <property type="project" value="InterPro"/>
</dbReference>
<keyword evidence="2" id="KW-0677">Repeat</keyword>
<feature type="domain" description="Disease resistance protein At4g27190-like leucine-rich repeats" evidence="5">
    <location>
        <begin position="842"/>
        <end position="959"/>
    </location>
</feature>
<accession>A0A7J7HGE6</accession>
<protein>
    <recommendedName>
        <fullName evidence="9">NB-ARC domain-containing protein</fullName>
    </recommendedName>
</protein>
<evidence type="ECO:0000256" key="1">
    <source>
        <dbReference type="ARBA" id="ARBA00022614"/>
    </source>
</evidence>
<proteinExistence type="predicted"/>
<dbReference type="SUPFAM" id="SSF52058">
    <property type="entry name" value="L domain-like"/>
    <property type="match status" value="1"/>
</dbReference>
<keyword evidence="3" id="KW-0611">Plant defense</keyword>
<evidence type="ECO:0000256" key="3">
    <source>
        <dbReference type="ARBA" id="ARBA00022821"/>
    </source>
</evidence>
<dbReference type="SMART" id="SM00369">
    <property type="entry name" value="LRR_TYP"/>
    <property type="match status" value="2"/>
</dbReference>
<dbReference type="PANTHER" id="PTHR33463:SF179">
    <property type="entry name" value="NB-ARC DOMAIN-CONTAINING PROTEIN"/>
    <property type="match status" value="1"/>
</dbReference>
<dbReference type="InterPro" id="IPR027417">
    <property type="entry name" value="P-loop_NTPase"/>
</dbReference>
<dbReference type="InterPro" id="IPR032675">
    <property type="entry name" value="LRR_dom_sf"/>
</dbReference>
<evidence type="ECO:0008006" key="9">
    <source>
        <dbReference type="Google" id="ProtNLM"/>
    </source>
</evidence>
<evidence type="ECO:0000259" key="5">
    <source>
        <dbReference type="Pfam" id="PF23247"/>
    </source>
</evidence>
<dbReference type="EMBL" id="JACBKZ010000004">
    <property type="protein sequence ID" value="KAF5951972.1"/>
    <property type="molecule type" value="Genomic_DNA"/>
</dbReference>
<dbReference type="Pfam" id="PF23598">
    <property type="entry name" value="LRR_14"/>
    <property type="match status" value="1"/>
</dbReference>
<name>A0A7J7HGE6_CAMSI</name>
<dbReference type="InterPro" id="IPR050905">
    <property type="entry name" value="Plant_NBS-LRR"/>
</dbReference>
<gene>
    <name evidence="7" type="ORF">HYC85_009916</name>
</gene>
<organism evidence="7 8">
    <name type="scientific">Camellia sinensis</name>
    <name type="common">Tea plant</name>
    <name type="synonym">Thea sinensis</name>
    <dbReference type="NCBI Taxonomy" id="4442"/>
    <lineage>
        <taxon>Eukaryota</taxon>
        <taxon>Viridiplantae</taxon>
        <taxon>Streptophyta</taxon>
        <taxon>Embryophyta</taxon>
        <taxon>Tracheophyta</taxon>
        <taxon>Spermatophyta</taxon>
        <taxon>Magnoliopsida</taxon>
        <taxon>eudicotyledons</taxon>
        <taxon>Gunneridae</taxon>
        <taxon>Pentapetalae</taxon>
        <taxon>asterids</taxon>
        <taxon>Ericales</taxon>
        <taxon>Theaceae</taxon>
        <taxon>Camellia</taxon>
    </lineage>
</organism>
<reference evidence="8" key="1">
    <citation type="journal article" date="2020" name="Nat. Commun.">
        <title>Genome assembly of wild tea tree DASZ reveals pedigree and selection history of tea varieties.</title>
        <authorList>
            <person name="Zhang W."/>
            <person name="Zhang Y."/>
            <person name="Qiu H."/>
            <person name="Guo Y."/>
            <person name="Wan H."/>
            <person name="Zhang X."/>
            <person name="Scossa F."/>
            <person name="Alseekh S."/>
            <person name="Zhang Q."/>
            <person name="Wang P."/>
            <person name="Xu L."/>
            <person name="Schmidt M.H."/>
            <person name="Jia X."/>
            <person name="Li D."/>
            <person name="Zhu A."/>
            <person name="Guo F."/>
            <person name="Chen W."/>
            <person name="Ni D."/>
            <person name="Usadel B."/>
            <person name="Fernie A.R."/>
            <person name="Wen W."/>
        </authorList>
    </citation>
    <scope>NUCLEOTIDE SEQUENCE [LARGE SCALE GENOMIC DNA]</scope>
    <source>
        <strain evidence="8">cv. G240</strain>
    </source>
</reference>
<keyword evidence="1" id="KW-0433">Leucine-rich repeat</keyword>
<dbReference type="InterPro" id="IPR055414">
    <property type="entry name" value="LRR_R13L4/SHOC2-like"/>
</dbReference>
<feature type="compositionally biased region" description="Basic and acidic residues" evidence="4">
    <location>
        <begin position="1"/>
        <end position="16"/>
    </location>
</feature>
<sequence length="1057" mass="121848">MESEEKKAFGKMEKKASPSSASKQVFDKEECVGMIRKIEALTRKIDLLHLLQSCQSESYHFFGFTDKLGWIRELRELKISVSNNNHVKHEEFQDVRRRIYGIEAQIENEFQEVERNLVHKDSGIWAFIPQEEDDIMSLDESLTQKSFSREGSANWTSKRQEDDIMKSYENSTDKAEGGLTPETSGDQILEIAIDSAVRYVSKCIEHGIIRRIGISGIGGEKVASALKDMQMIISKCRVVLCISVSRHHSIEEVRQNIATQTGRLRSRKTDYTSEGSQDPYLPDHFLLLVDCIDGQIDLHDLKIPDSGFLVLTTQSQKVHEILDLDLEIRMEDHLLPWKLFCWNVGPSLVHSSSVIQQMAAQLVTECHGHLRAVVLLARALKGVTNIRVWELALNQVMVRPKPNQSEPRQVMFHVLKFVWDQKDFTTKQCIKNCTDCQEWRADSLVSSWIKHGLVATEANGKVILQKLINSFLLENFDNGFVQMHEETRFVMRSFNPSHLRLGGLGLTETPEVEDWFYSEEIELMNNKLSELPEKPECSFLQILLLHNNYDLMEIPQLFFQDMPHLTHLDLSCTSIKSLPPSISNLKSLQKFFLRGCELLMELLPDIGALENLEEFDLEGTEIMYLPKEIGKLINLRCFKVSFCQHANCYKETKQMETTISTGVLSKLNRLQELIIDGEWWDADVKVILNELGNLKLLSILELYLPSAELLKQLLQRLGRFREEYFHFRFTVGHHRQRIISRLPHEVEEIIKKQKKRKKCLEYINGEGIPTEITVVLNCADFFFLDRHWTVKTLSDFGNENMVKLRFCLLVECNELQTIIDGDYEYPLYLDKPVFKDLEYLGIHYMRNLQSIWKGPIDEGCLSNLRVLALHMCPNLTTIFTPNLLGNLRRLEELRVEDCCKIKSLVSQESSDLKHGYVLQSLRRISLLDLPELVSISDVPSSNPISLIVYNCPKLENLYANTAPAIKYLNIKGEKEWWESLKWHQSKSSSSIRPTFKELGRAEDLIDELAREIYSPISKIIKPSKFVRASNRIGGSARDIYSTKSNSSSIRPTFYLYN</sequence>
<dbReference type="GO" id="GO:0006952">
    <property type="term" value="P:defense response"/>
    <property type="evidence" value="ECO:0007669"/>
    <property type="project" value="UniProtKB-KW"/>
</dbReference>
<reference evidence="7 8" key="2">
    <citation type="submission" date="2020-07" db="EMBL/GenBank/DDBJ databases">
        <title>Genome assembly of wild tea tree DASZ reveals pedigree and selection history of tea varieties.</title>
        <authorList>
            <person name="Zhang W."/>
        </authorList>
    </citation>
    <scope>NUCLEOTIDE SEQUENCE [LARGE SCALE GENOMIC DNA]</scope>
    <source>
        <strain evidence="8">cv. G240</strain>
        <tissue evidence="7">Leaf</tissue>
    </source>
</reference>
<evidence type="ECO:0000313" key="7">
    <source>
        <dbReference type="EMBL" id="KAF5951972.1"/>
    </source>
</evidence>